<dbReference type="Proteomes" id="UP000199532">
    <property type="component" value="Unassembled WGS sequence"/>
</dbReference>
<accession>A0A1H6YZ51</accession>
<gene>
    <name evidence="3" type="ORF">SAMN04487995_4805</name>
</gene>
<comment type="similarity">
    <text evidence="1">Belongs to the short-chain dehydrogenases/reductases (SDR) family.</text>
</comment>
<evidence type="ECO:0000256" key="1">
    <source>
        <dbReference type="ARBA" id="ARBA00006484"/>
    </source>
</evidence>
<proteinExistence type="inferred from homology"/>
<dbReference type="InterPro" id="IPR002347">
    <property type="entry name" value="SDR_fam"/>
</dbReference>
<dbReference type="PANTHER" id="PTHR43180:SF66">
    <property type="entry name" value="SHORT-CHAIN DEHYDROGENASE_REDUCTASE FAMILY PROTEIN"/>
    <property type="match status" value="1"/>
</dbReference>
<evidence type="ECO:0000313" key="3">
    <source>
        <dbReference type="EMBL" id="SEJ46498.1"/>
    </source>
</evidence>
<dbReference type="GO" id="GO:0016491">
    <property type="term" value="F:oxidoreductase activity"/>
    <property type="evidence" value="ECO:0007669"/>
    <property type="project" value="UniProtKB-KW"/>
</dbReference>
<dbReference type="STRING" id="408657.SAMN04487995_4805"/>
<dbReference type="PRINTS" id="PR00080">
    <property type="entry name" value="SDRFAMILY"/>
</dbReference>
<evidence type="ECO:0000256" key="2">
    <source>
        <dbReference type="ARBA" id="ARBA00023002"/>
    </source>
</evidence>
<keyword evidence="2" id="KW-0560">Oxidoreductase</keyword>
<sequence length="287" mass="30802">MSGSVGASLKNQKIYIDNKLNYYNFKQHHPMRLENKVALITGGSGGIGRETALLFAKEGAKIVVTDVNDEAGQETADMITAEGGEAFYLHADVSKAADCEAMVAFTEEKFGKLNVMFNNAGIMHSDDDNAVTTEESIWDLTMNINAKGVFLGCKYGIPALQRAGGGSIINTASFVAILGAATPQVAYTASKGAVLALTRELAIIHARENIRVNALCPGPLRTELLMKFLNTEEKKQRRLVHIPMGRFGEAKEMASAVLFLASDESSFVTGTDFLVDGGITSAYVTPL</sequence>
<organism evidence="3 4">
    <name type="scientific">Dyadobacter koreensis</name>
    <dbReference type="NCBI Taxonomy" id="408657"/>
    <lineage>
        <taxon>Bacteria</taxon>
        <taxon>Pseudomonadati</taxon>
        <taxon>Bacteroidota</taxon>
        <taxon>Cytophagia</taxon>
        <taxon>Cytophagales</taxon>
        <taxon>Spirosomataceae</taxon>
        <taxon>Dyadobacter</taxon>
    </lineage>
</organism>
<dbReference type="Gene3D" id="3.40.50.720">
    <property type="entry name" value="NAD(P)-binding Rossmann-like Domain"/>
    <property type="match status" value="1"/>
</dbReference>
<protein>
    <submittedName>
        <fullName evidence="3">NAD(P)-dependent dehydrogenase, short-chain alcohol dehydrogenase family</fullName>
    </submittedName>
</protein>
<dbReference type="EMBL" id="FNXY01000008">
    <property type="protein sequence ID" value="SEJ46498.1"/>
    <property type="molecule type" value="Genomic_DNA"/>
</dbReference>
<evidence type="ECO:0000313" key="4">
    <source>
        <dbReference type="Proteomes" id="UP000199532"/>
    </source>
</evidence>
<dbReference type="AlphaFoldDB" id="A0A1H6YZ51"/>
<dbReference type="FunFam" id="3.40.50.720:FF:000084">
    <property type="entry name" value="Short-chain dehydrogenase reductase"/>
    <property type="match status" value="1"/>
</dbReference>
<dbReference type="SUPFAM" id="SSF51735">
    <property type="entry name" value="NAD(P)-binding Rossmann-fold domains"/>
    <property type="match status" value="1"/>
</dbReference>
<dbReference type="CDD" id="cd05233">
    <property type="entry name" value="SDR_c"/>
    <property type="match status" value="1"/>
</dbReference>
<dbReference type="PANTHER" id="PTHR43180">
    <property type="entry name" value="3-OXOACYL-(ACYL-CARRIER-PROTEIN) REDUCTASE (AFU_ORTHOLOGUE AFUA_6G11210)"/>
    <property type="match status" value="1"/>
</dbReference>
<keyword evidence="4" id="KW-1185">Reference proteome</keyword>
<dbReference type="PRINTS" id="PR00081">
    <property type="entry name" value="GDHRDH"/>
</dbReference>
<dbReference type="NCBIfam" id="NF005559">
    <property type="entry name" value="PRK07231.1"/>
    <property type="match status" value="1"/>
</dbReference>
<reference evidence="3 4" key="1">
    <citation type="submission" date="2016-10" db="EMBL/GenBank/DDBJ databases">
        <authorList>
            <person name="de Groot N.N."/>
        </authorList>
    </citation>
    <scope>NUCLEOTIDE SEQUENCE [LARGE SCALE GENOMIC DNA]</scope>
    <source>
        <strain evidence="3 4">DSM 19938</strain>
    </source>
</reference>
<dbReference type="Pfam" id="PF13561">
    <property type="entry name" value="adh_short_C2"/>
    <property type="match status" value="1"/>
</dbReference>
<dbReference type="InterPro" id="IPR036291">
    <property type="entry name" value="NAD(P)-bd_dom_sf"/>
</dbReference>
<name>A0A1H6YZ51_9BACT</name>